<protein>
    <recommendedName>
        <fullName evidence="1">BTB domain-containing protein</fullName>
    </recommendedName>
</protein>
<accession>A0A371DAD2</accession>
<dbReference type="Proteomes" id="UP000256964">
    <property type="component" value="Unassembled WGS sequence"/>
</dbReference>
<evidence type="ECO:0000313" key="3">
    <source>
        <dbReference type="Proteomes" id="UP000256964"/>
    </source>
</evidence>
<feature type="domain" description="BTB" evidence="1">
    <location>
        <begin position="17"/>
        <end position="90"/>
    </location>
</feature>
<dbReference type="STRING" id="139420.A0A371DAD2"/>
<evidence type="ECO:0000313" key="2">
    <source>
        <dbReference type="EMBL" id="RDX49486.1"/>
    </source>
</evidence>
<dbReference type="EMBL" id="KZ857405">
    <property type="protein sequence ID" value="RDX49486.1"/>
    <property type="molecule type" value="Genomic_DNA"/>
</dbReference>
<dbReference type="OrthoDB" id="3268787at2759"/>
<reference evidence="2 3" key="1">
    <citation type="journal article" date="2018" name="Biotechnol. Biofuels">
        <title>Integrative visual omics of the white-rot fungus Polyporus brumalis exposes the biotechnological potential of its oxidative enzymes for delignifying raw plant biomass.</title>
        <authorList>
            <person name="Miyauchi S."/>
            <person name="Rancon A."/>
            <person name="Drula E."/>
            <person name="Hage H."/>
            <person name="Chaduli D."/>
            <person name="Favel A."/>
            <person name="Grisel S."/>
            <person name="Henrissat B."/>
            <person name="Herpoel-Gimbert I."/>
            <person name="Ruiz-Duenas F.J."/>
            <person name="Chevret D."/>
            <person name="Hainaut M."/>
            <person name="Lin J."/>
            <person name="Wang M."/>
            <person name="Pangilinan J."/>
            <person name="Lipzen A."/>
            <person name="Lesage-Meessen L."/>
            <person name="Navarro D."/>
            <person name="Riley R."/>
            <person name="Grigoriev I.V."/>
            <person name="Zhou S."/>
            <person name="Raouche S."/>
            <person name="Rosso M.N."/>
        </authorList>
    </citation>
    <scope>NUCLEOTIDE SEQUENCE [LARGE SCALE GENOMIC DNA]</scope>
    <source>
        <strain evidence="2 3">BRFM 1820</strain>
    </source>
</reference>
<sequence length="353" mass="40849">MENATIEHHPRLYFVDGDVVLAVKQPQSDQESQPQYQGFRVHKAVLRLHSPIFAHMLSDATPGQSYDEAPLVEMAGDDASAVASLLMWLYFPLEMDTERWNPDTPITVAPIVRLATKYLMDTLRSHLIKKVVADWPRTLEEWNRQEAEIRAMRADRALSMTHDNFSRVVPEPAAAITFALEFGCTEILPAAFYTLSCIDINHDWDRAQPRGDSYFRLARWSMLESRELLRFLRGCDALEKFCNEKRTWPDIAIERILDARCRMDPEVLDDGKEPLPTPCKAYLFNMFSVLWKAGLRDPLQSLQNSLNSECFPRSFKARSLCSNCYSNLHDWVPKERKRVWENLATYFELSDLK</sequence>
<evidence type="ECO:0000259" key="1">
    <source>
        <dbReference type="PROSITE" id="PS50097"/>
    </source>
</evidence>
<dbReference type="Gene3D" id="3.30.710.10">
    <property type="entry name" value="Potassium Channel Kv1.1, Chain A"/>
    <property type="match status" value="1"/>
</dbReference>
<proteinExistence type="predicted"/>
<dbReference type="SUPFAM" id="SSF54695">
    <property type="entry name" value="POZ domain"/>
    <property type="match status" value="1"/>
</dbReference>
<dbReference type="CDD" id="cd18186">
    <property type="entry name" value="BTB_POZ_ZBTB_KLHL-like"/>
    <property type="match status" value="1"/>
</dbReference>
<name>A0A371DAD2_9APHY</name>
<dbReference type="InterPro" id="IPR011333">
    <property type="entry name" value="SKP1/BTB/POZ_sf"/>
</dbReference>
<dbReference type="AlphaFoldDB" id="A0A371DAD2"/>
<keyword evidence="3" id="KW-1185">Reference proteome</keyword>
<dbReference type="Pfam" id="PF00651">
    <property type="entry name" value="BTB"/>
    <property type="match status" value="1"/>
</dbReference>
<dbReference type="PROSITE" id="PS50097">
    <property type="entry name" value="BTB"/>
    <property type="match status" value="1"/>
</dbReference>
<gene>
    <name evidence="2" type="ORF">OH76DRAFT_1438855</name>
</gene>
<organism evidence="2 3">
    <name type="scientific">Lentinus brumalis</name>
    <dbReference type="NCBI Taxonomy" id="2498619"/>
    <lineage>
        <taxon>Eukaryota</taxon>
        <taxon>Fungi</taxon>
        <taxon>Dikarya</taxon>
        <taxon>Basidiomycota</taxon>
        <taxon>Agaricomycotina</taxon>
        <taxon>Agaricomycetes</taxon>
        <taxon>Polyporales</taxon>
        <taxon>Polyporaceae</taxon>
        <taxon>Lentinus</taxon>
    </lineage>
</organism>
<dbReference type="InterPro" id="IPR000210">
    <property type="entry name" value="BTB/POZ_dom"/>
</dbReference>